<dbReference type="EnsemblMetazoa" id="AALB009829-RA">
    <property type="protein sequence ID" value="AALB009829-PA"/>
    <property type="gene ID" value="AALB009829"/>
</dbReference>
<dbReference type="Proteomes" id="UP000069272">
    <property type="component" value="Chromosome 3R"/>
</dbReference>
<evidence type="ECO:0000313" key="3">
    <source>
        <dbReference type="Proteomes" id="UP000069272"/>
    </source>
</evidence>
<evidence type="ECO:0000256" key="1">
    <source>
        <dbReference type="SAM" id="MobiDB-lite"/>
    </source>
</evidence>
<feature type="compositionally biased region" description="Basic residues" evidence="1">
    <location>
        <begin position="479"/>
        <end position="493"/>
    </location>
</feature>
<organism evidence="2 3">
    <name type="scientific">Anopheles albimanus</name>
    <name type="common">New world malaria mosquito</name>
    <dbReference type="NCBI Taxonomy" id="7167"/>
    <lineage>
        <taxon>Eukaryota</taxon>
        <taxon>Metazoa</taxon>
        <taxon>Ecdysozoa</taxon>
        <taxon>Arthropoda</taxon>
        <taxon>Hexapoda</taxon>
        <taxon>Insecta</taxon>
        <taxon>Pterygota</taxon>
        <taxon>Neoptera</taxon>
        <taxon>Endopterygota</taxon>
        <taxon>Diptera</taxon>
        <taxon>Nematocera</taxon>
        <taxon>Culicoidea</taxon>
        <taxon>Culicidae</taxon>
        <taxon>Anophelinae</taxon>
        <taxon>Anopheles</taxon>
    </lineage>
</organism>
<dbReference type="STRING" id="7167.A0A182FTE9"/>
<reference evidence="2" key="2">
    <citation type="submission" date="2022-08" db="UniProtKB">
        <authorList>
            <consortium name="EnsemblMetazoa"/>
        </authorList>
    </citation>
    <scope>IDENTIFICATION</scope>
    <source>
        <strain evidence="2">STECLA/ALBI9_A</strain>
    </source>
</reference>
<feature type="region of interest" description="Disordered" evidence="1">
    <location>
        <begin position="449"/>
        <end position="493"/>
    </location>
</feature>
<protein>
    <submittedName>
        <fullName evidence="2">Uncharacterized protein</fullName>
    </submittedName>
</protein>
<dbReference type="VEuPathDB" id="VectorBase:AALB20_028919"/>
<accession>A0A182FTE9</accession>
<name>A0A182FTE9_ANOAL</name>
<dbReference type="AlphaFoldDB" id="A0A182FTE9"/>
<sequence>MSYIYELELIVEQLETFSDKEDTGALDGKRDQLCVRFQMPGTVLCEVCEKDFGSALAVDGHRTGENCLFVYDPSVAVANGQSRFRVSAYQRCPEGTRKELGSCEGPPAEMLQSLATAYQSNQPVQVLSQESIRSSERTSSNRPISYTIKELYPLRAAGEELEGEQEATVIGFAVLTIRLSCLGHSINRKVLFAEPSAHHDRPENAVCYMMNADEPLVKCVKLNDRDELRAQLAGPVPSLASVNEPLVTGEPERQHQPYDEYAAELNGNAISIRIEKDANIAISMEGEESERGCTKGCWTSLTLPGGVYGLKEEYIRQQANGCKLPVIRGTLKYPAHHWSGDFMLAKRTTPVTIEAFRRKPADVDRSRTVGLQACAPEGNCGEIEVFRRPSNDPLVDVFVFKLGKGKRGSVGSRNQIEVELRTPKCPAREIHPKVTRAIQVLEDEFSVAREGEQCPGNRTGKENPRVAAGTSEGGDAKAKKVPSKIPAKKGKKK</sequence>
<evidence type="ECO:0000313" key="2">
    <source>
        <dbReference type="EnsemblMetazoa" id="AALB009829-PA"/>
    </source>
</evidence>
<dbReference type="VEuPathDB" id="VectorBase:AALB009829"/>
<keyword evidence="3" id="KW-1185">Reference proteome</keyword>
<reference evidence="2 3" key="1">
    <citation type="journal article" date="2017" name="G3 (Bethesda)">
        <title>The Physical Genome Mapping of Anopheles albimanus Corrected Scaffold Misassemblies and Identified Interarm Rearrangements in Genus Anopheles.</title>
        <authorList>
            <person name="Artemov G.N."/>
            <person name="Peery A.N."/>
            <person name="Jiang X."/>
            <person name="Tu Z."/>
            <person name="Stegniy V.N."/>
            <person name="Sharakhova M.V."/>
            <person name="Sharakhov I.V."/>
        </authorList>
    </citation>
    <scope>NUCLEOTIDE SEQUENCE [LARGE SCALE GENOMIC DNA]</scope>
    <source>
        <strain evidence="2 3">ALBI9_A</strain>
    </source>
</reference>
<proteinExistence type="predicted"/>